<dbReference type="RefSeq" id="WP_353331560.1">
    <property type="nucleotide sequence ID" value="NZ_AP028055.1"/>
</dbReference>
<dbReference type="Pfam" id="PF09990">
    <property type="entry name" value="DUF2231"/>
    <property type="match status" value="1"/>
</dbReference>
<evidence type="ECO:0000259" key="2">
    <source>
        <dbReference type="Pfam" id="PF09990"/>
    </source>
</evidence>
<accession>A0ABN6Z726</accession>
<keyword evidence="1" id="KW-0472">Membrane</keyword>
<keyword evidence="1" id="KW-1133">Transmembrane helix</keyword>
<name>A0ABN6Z726_9BACE</name>
<keyword evidence="1" id="KW-0812">Transmembrane</keyword>
<gene>
    <name evidence="3" type="ORF">BSYN_25840</name>
</gene>
<dbReference type="EMBL" id="AP028055">
    <property type="protein sequence ID" value="BEH00320.1"/>
    <property type="molecule type" value="Genomic_DNA"/>
</dbReference>
<feature type="transmembrane region" description="Helical" evidence="1">
    <location>
        <begin position="12"/>
        <end position="32"/>
    </location>
</feature>
<feature type="transmembrane region" description="Helical" evidence="1">
    <location>
        <begin position="80"/>
        <end position="102"/>
    </location>
</feature>
<proteinExistence type="predicted"/>
<evidence type="ECO:0000313" key="4">
    <source>
        <dbReference type="Proteomes" id="UP001496674"/>
    </source>
</evidence>
<protein>
    <recommendedName>
        <fullName evidence="2">DUF2231 domain-containing protein</fullName>
    </recommendedName>
</protein>
<dbReference type="InterPro" id="IPR019251">
    <property type="entry name" value="DUF2231_TM"/>
</dbReference>
<sequence length="142" mass="15717">MFDTSHFHPMLVHFPIALVMFGFIIELASLFIKKELCLPKLSLYLLIAGTLATVVTWLSGELFTSEMSGTAGLIKESHELFAFITMCLLIITSVIRLMLALGKKENGTLKWISFVLYGIAAIAVSITGFFGGTLVYNYMMPL</sequence>
<evidence type="ECO:0000313" key="3">
    <source>
        <dbReference type="EMBL" id="BEH00320.1"/>
    </source>
</evidence>
<feature type="domain" description="DUF2231" evidence="2">
    <location>
        <begin position="7"/>
        <end position="138"/>
    </location>
</feature>
<feature type="transmembrane region" description="Helical" evidence="1">
    <location>
        <begin position="41"/>
        <end position="60"/>
    </location>
</feature>
<keyword evidence="4" id="KW-1185">Reference proteome</keyword>
<organism evidence="3 4">
    <name type="scientific">Bacteroides sedimenti</name>
    <dbReference type="NCBI Taxonomy" id="2136147"/>
    <lineage>
        <taxon>Bacteria</taxon>
        <taxon>Pseudomonadati</taxon>
        <taxon>Bacteroidota</taxon>
        <taxon>Bacteroidia</taxon>
        <taxon>Bacteroidales</taxon>
        <taxon>Bacteroidaceae</taxon>
        <taxon>Bacteroides</taxon>
    </lineage>
</organism>
<reference evidence="3 4" key="1">
    <citation type="submission" date="2023-04" db="EMBL/GenBank/DDBJ databases">
        <title>Draft genome sequence of acteroides sedimenti strain YN3PY1.</title>
        <authorList>
            <person name="Yoshida N."/>
        </authorList>
    </citation>
    <scope>NUCLEOTIDE SEQUENCE [LARGE SCALE GENOMIC DNA]</scope>
    <source>
        <strain evidence="3 4">YN3PY1</strain>
    </source>
</reference>
<dbReference type="Proteomes" id="UP001496674">
    <property type="component" value="Chromosome"/>
</dbReference>
<evidence type="ECO:0000256" key="1">
    <source>
        <dbReference type="SAM" id="Phobius"/>
    </source>
</evidence>
<feature type="transmembrane region" description="Helical" evidence="1">
    <location>
        <begin position="114"/>
        <end position="139"/>
    </location>
</feature>